<dbReference type="GO" id="GO:0050482">
    <property type="term" value="P:arachidonate secretion"/>
    <property type="evidence" value="ECO:0007669"/>
    <property type="project" value="InterPro"/>
</dbReference>
<keyword evidence="3" id="KW-1185">Reference proteome</keyword>
<keyword evidence="1" id="KW-0732">Signal</keyword>
<dbReference type="GO" id="GO:0006644">
    <property type="term" value="P:phospholipid metabolic process"/>
    <property type="evidence" value="ECO:0007669"/>
    <property type="project" value="InterPro"/>
</dbReference>
<dbReference type="Gene3D" id="1.20.90.10">
    <property type="entry name" value="Phospholipase A2 domain"/>
    <property type="match status" value="1"/>
</dbReference>
<name>A0A8K0WUV6_9HYPO</name>
<dbReference type="PANTHER" id="PTHR40787:SF3">
    <property type="entry name" value="PROTEIN TRANSPORT PROTEIN SEC39"/>
    <property type="match status" value="1"/>
</dbReference>
<comment type="caution">
    <text evidence="2">The sequence shown here is derived from an EMBL/GenBank/DDBJ whole genome shotgun (WGS) entry which is preliminary data.</text>
</comment>
<feature type="chain" id="PRO_5035481941" evidence="1">
    <location>
        <begin position="16"/>
        <end position="173"/>
    </location>
</feature>
<dbReference type="OrthoDB" id="5120271at2759"/>
<evidence type="ECO:0000313" key="2">
    <source>
        <dbReference type="EMBL" id="KAH7324423.1"/>
    </source>
</evidence>
<accession>A0A8K0WUV6</accession>
<dbReference type="EMBL" id="JAGPNK010000003">
    <property type="protein sequence ID" value="KAH7324423.1"/>
    <property type="molecule type" value="Genomic_DNA"/>
</dbReference>
<dbReference type="PANTHER" id="PTHR40787">
    <property type="entry name" value="SECRETED PROTEIN"/>
    <property type="match status" value="1"/>
</dbReference>
<dbReference type="Pfam" id="PF09056">
    <property type="entry name" value="Phospholip_A2_3"/>
    <property type="match status" value="1"/>
</dbReference>
<evidence type="ECO:0000256" key="1">
    <source>
        <dbReference type="SAM" id="SignalP"/>
    </source>
</evidence>
<dbReference type="SUPFAM" id="SSF48619">
    <property type="entry name" value="Phospholipase A2, PLA2"/>
    <property type="match status" value="1"/>
</dbReference>
<organism evidence="2 3">
    <name type="scientific">Stachybotrys elegans</name>
    <dbReference type="NCBI Taxonomy" id="80388"/>
    <lineage>
        <taxon>Eukaryota</taxon>
        <taxon>Fungi</taxon>
        <taxon>Dikarya</taxon>
        <taxon>Ascomycota</taxon>
        <taxon>Pezizomycotina</taxon>
        <taxon>Sordariomycetes</taxon>
        <taxon>Hypocreomycetidae</taxon>
        <taxon>Hypocreales</taxon>
        <taxon>Stachybotryaceae</taxon>
        <taxon>Stachybotrys</taxon>
    </lineage>
</organism>
<proteinExistence type="predicted"/>
<evidence type="ECO:0000313" key="3">
    <source>
        <dbReference type="Proteomes" id="UP000813444"/>
    </source>
</evidence>
<sequence>MHFLSLLALLPAALAAPTESHTLVGRQTAVTDELLFGMSLPAFIARRSAQDPPTLDWSSDSCSSSPDNPLGFPFDPACQRHDFGYRNYRAQSRFTDANKLAIDDNFLADLNYQCSGESQQGACEALARVYYQAVRWFGRETPAVTTEELPEEYLDAIAEYEAELEKARAAGKL</sequence>
<dbReference type="InterPro" id="IPR036444">
    <property type="entry name" value="PLipase_A2_dom_sf"/>
</dbReference>
<dbReference type="Proteomes" id="UP000813444">
    <property type="component" value="Unassembled WGS sequence"/>
</dbReference>
<dbReference type="InterPro" id="IPR015141">
    <property type="entry name" value="PLipase_A2_prok/fun"/>
</dbReference>
<reference evidence="2" key="1">
    <citation type="journal article" date="2021" name="Nat. Commun.">
        <title>Genetic determinants of endophytism in the Arabidopsis root mycobiome.</title>
        <authorList>
            <person name="Mesny F."/>
            <person name="Miyauchi S."/>
            <person name="Thiergart T."/>
            <person name="Pickel B."/>
            <person name="Atanasova L."/>
            <person name="Karlsson M."/>
            <person name="Huettel B."/>
            <person name="Barry K.W."/>
            <person name="Haridas S."/>
            <person name="Chen C."/>
            <person name="Bauer D."/>
            <person name="Andreopoulos W."/>
            <person name="Pangilinan J."/>
            <person name="LaButti K."/>
            <person name="Riley R."/>
            <person name="Lipzen A."/>
            <person name="Clum A."/>
            <person name="Drula E."/>
            <person name="Henrissat B."/>
            <person name="Kohler A."/>
            <person name="Grigoriev I.V."/>
            <person name="Martin F.M."/>
            <person name="Hacquard S."/>
        </authorList>
    </citation>
    <scope>NUCLEOTIDE SEQUENCE</scope>
    <source>
        <strain evidence="2">MPI-CAGE-CH-0235</strain>
    </source>
</reference>
<gene>
    <name evidence="2" type="ORF">B0I35DRAFT_406231</name>
</gene>
<dbReference type="GO" id="GO:0004623">
    <property type="term" value="F:phospholipase A2 activity"/>
    <property type="evidence" value="ECO:0007669"/>
    <property type="project" value="InterPro"/>
</dbReference>
<protein>
    <submittedName>
        <fullName evidence="2">Prokaryotic phospholipase A2-domain-containing protein</fullName>
    </submittedName>
</protein>
<feature type="signal peptide" evidence="1">
    <location>
        <begin position="1"/>
        <end position="15"/>
    </location>
</feature>
<dbReference type="AlphaFoldDB" id="A0A8K0WUV6"/>